<evidence type="ECO:0000256" key="1">
    <source>
        <dbReference type="ARBA" id="ARBA00022884"/>
    </source>
</evidence>
<name>A0A813KZW8_POLGL</name>
<dbReference type="AlphaFoldDB" id="A0A813KZW8"/>
<dbReference type="GO" id="GO:0003723">
    <property type="term" value="F:RNA binding"/>
    <property type="evidence" value="ECO:0007669"/>
    <property type="project" value="UniProtKB-UniRule"/>
</dbReference>
<reference evidence="5" key="1">
    <citation type="submission" date="2021-02" db="EMBL/GenBank/DDBJ databases">
        <authorList>
            <person name="Dougan E. K."/>
            <person name="Rhodes N."/>
            <person name="Thang M."/>
            <person name="Chan C."/>
        </authorList>
    </citation>
    <scope>NUCLEOTIDE SEQUENCE</scope>
</reference>
<organism evidence="5 6">
    <name type="scientific">Polarella glacialis</name>
    <name type="common">Dinoflagellate</name>
    <dbReference type="NCBI Taxonomy" id="89957"/>
    <lineage>
        <taxon>Eukaryota</taxon>
        <taxon>Sar</taxon>
        <taxon>Alveolata</taxon>
        <taxon>Dinophyceae</taxon>
        <taxon>Suessiales</taxon>
        <taxon>Suessiaceae</taxon>
        <taxon>Polarella</taxon>
    </lineage>
</organism>
<dbReference type="Gene3D" id="3.30.70.330">
    <property type="match status" value="1"/>
</dbReference>
<dbReference type="Proteomes" id="UP000626109">
    <property type="component" value="Unassembled WGS sequence"/>
</dbReference>
<evidence type="ECO:0000259" key="4">
    <source>
        <dbReference type="PROSITE" id="PS50102"/>
    </source>
</evidence>
<dbReference type="InterPro" id="IPR000504">
    <property type="entry name" value="RRM_dom"/>
</dbReference>
<proteinExistence type="predicted"/>
<accession>A0A813KZW8</accession>
<dbReference type="InterPro" id="IPR035979">
    <property type="entry name" value="RBD_domain_sf"/>
</dbReference>
<evidence type="ECO:0000256" key="3">
    <source>
        <dbReference type="SAM" id="MobiDB-lite"/>
    </source>
</evidence>
<dbReference type="PROSITE" id="PS50102">
    <property type="entry name" value="RRM"/>
    <property type="match status" value="1"/>
</dbReference>
<feature type="compositionally biased region" description="Low complexity" evidence="3">
    <location>
        <begin position="245"/>
        <end position="258"/>
    </location>
</feature>
<dbReference type="Pfam" id="PF04059">
    <property type="entry name" value="RRM_2"/>
    <property type="match status" value="1"/>
</dbReference>
<feature type="domain" description="RRM" evidence="4">
    <location>
        <begin position="75"/>
        <end position="152"/>
    </location>
</feature>
<feature type="region of interest" description="Disordered" evidence="3">
    <location>
        <begin position="205"/>
        <end position="288"/>
    </location>
</feature>
<keyword evidence="1 2" id="KW-0694">RNA-binding</keyword>
<evidence type="ECO:0000313" key="6">
    <source>
        <dbReference type="Proteomes" id="UP000626109"/>
    </source>
</evidence>
<dbReference type="PANTHER" id="PTHR23189">
    <property type="entry name" value="RNA RECOGNITION MOTIF-CONTAINING"/>
    <property type="match status" value="1"/>
</dbReference>
<dbReference type="SUPFAM" id="SSF54928">
    <property type="entry name" value="RNA-binding domain, RBD"/>
    <property type="match status" value="1"/>
</dbReference>
<dbReference type="EMBL" id="CAJNNW010032650">
    <property type="protein sequence ID" value="CAE8714520.1"/>
    <property type="molecule type" value="Genomic_DNA"/>
</dbReference>
<dbReference type="InterPro" id="IPR007201">
    <property type="entry name" value="Mei2-like_Rrm_C"/>
</dbReference>
<evidence type="ECO:0000313" key="5">
    <source>
        <dbReference type="EMBL" id="CAE8714520.1"/>
    </source>
</evidence>
<dbReference type="CDD" id="cd12277">
    <property type="entry name" value="RRM3_MEI2_EAR1_like"/>
    <property type="match status" value="1"/>
</dbReference>
<protein>
    <recommendedName>
        <fullName evidence="4">RRM domain-containing protein</fullName>
    </recommendedName>
</protein>
<gene>
    <name evidence="5" type="ORF">PGLA2088_LOCUS38046</name>
</gene>
<comment type="caution">
    <text evidence="5">The sequence shown here is derived from an EMBL/GenBank/DDBJ whole genome shotgun (WGS) entry which is preliminary data.</text>
</comment>
<evidence type="ECO:0000256" key="2">
    <source>
        <dbReference type="PROSITE-ProRule" id="PRU00176"/>
    </source>
</evidence>
<dbReference type="InterPro" id="IPR012677">
    <property type="entry name" value="Nucleotide-bd_a/b_plait_sf"/>
</dbReference>
<sequence>MVGQIIADGKVSLSLSQMLGPEEKKCSAGSGSEEETNVSTKKNFQPYHAQSVPKPQNLEANAFERQTSGESQPVTTMMLRNIPNKYTQNSLLQEINDLGFSGTFDFFYLPMDVHNRSNVGYAFINFLLPEDAERFRQAFSEHHFQRFQSRKISSVCTAHVQGLDENMRHFENRAVTHARNDQYRPVVLRNGARVDIEEAFNNTKVGTKALPSPPSTPLAQASQALQHPPAVAAPRVSSKGGVPGAAGAAQQKKNVNGGKTKKTGSPAIAPPAAHVSGAGKRSPMTPTASMAAGRTGLENAIRGLLSPAQQQQQQQSAMMVAPPGLPSYARGANNAGAAAMMGTHTGYNAETAQGSDIMQLLSLRSLILDRLLQKDEAYHHAAALMAAQQLETRHQLHQQERKLQMQMTPPFAPTSNWQDPAYIELGPSAYGAKYGAADGKFHHGHDDWDQAEATTPRTHAMAGSGFRGMLDERWRLH</sequence>